<sequence length="827" mass="91814">MDFWSRLIGGSGPKASRAKSTAERLTTFKKICNALHQIWRKTPKDEFNTPGLAQHIRACLDKLSDILRDEGRTPSPHPCHTYSATARIYLTATNLALLTDNSGVITSAGTLFNILIESEADGIVDNRGFARALVDLVSHSATVGAEGEGKLVELLFGVANNIRSRPEILPAWFHPQKPLSQSPQSTTTTTQQKGGSKRGSATASEDEEENAIEKEERKFAGATRKDDFAFFYLLIDYVHHVGRSGDFARTGLLYIIETASKSKELEHWLVESDLATLMATGLGALYSQLSRKLTYPTKEDMPPLISHSDHAAVESARLPQMGGDMDDFLSYLLFWQDTIEHCKSTEVNNTLLDHFQVLFLQQLLYPSLLESSDVDGGSTSAVLTYLARILESLDQPDLVHRILHFLLASPTLEDIGINVPHIVEESASRRKSVEILSSFADNNGASPELFNLVDIALMGVRSENMQTVVATLRLIAVIVDRHHIFASSFIKTLDEREASEAQRCVGALNAEIQQFMSLAMGIVDEPRIDHMYENYLADATAVLEVRNMELPLHNKDLLPENYSKYPLRVDPHDLLLEGIVDLLESFFTNSTVLNLALTDAISGLASSNLISLDGWLLVNPQNYKYPDPIPPNDDEEVTADGSLDVERAIEQLKRVYVQPYWSKKHVPPVTKVLRRLVKQIMQWRSEVPDFDILVAARKKLLQEDRPNQSNNQNHNNTNTNNNSGTNSVRQSLWPTELPFRGLKDLKLDTAVSSITDGTVVNSPTLSSDGDKTPSRYGSPAGAIVAEDIRKRLNTKFTVKKPRRSETSAGAARARGLRSRVNTLITQA</sequence>
<dbReference type="InterPro" id="IPR019384">
    <property type="entry name" value="FHIP"/>
</dbReference>
<organism evidence="2 3">
    <name type="scientific">Ascosphaera apis ARSEF 7405</name>
    <dbReference type="NCBI Taxonomy" id="392613"/>
    <lineage>
        <taxon>Eukaryota</taxon>
        <taxon>Fungi</taxon>
        <taxon>Dikarya</taxon>
        <taxon>Ascomycota</taxon>
        <taxon>Pezizomycotina</taxon>
        <taxon>Eurotiomycetes</taxon>
        <taxon>Eurotiomycetidae</taxon>
        <taxon>Onygenales</taxon>
        <taxon>Ascosphaeraceae</taxon>
        <taxon>Ascosphaera</taxon>
    </lineage>
</organism>
<keyword evidence="3" id="KW-1185">Reference proteome</keyword>
<protein>
    <submittedName>
        <fullName evidence="2">Retinoic acid induced 16-like protein</fullName>
    </submittedName>
</protein>
<feature type="region of interest" description="Disordered" evidence="1">
    <location>
        <begin position="758"/>
        <end position="778"/>
    </location>
</feature>
<accession>A0A167WM31</accession>
<dbReference type="OrthoDB" id="5350595at2759"/>
<gene>
    <name evidence="2" type="ORF">AAP_04513</name>
</gene>
<dbReference type="PANTHER" id="PTHR21705:SF11">
    <property type="entry name" value="FHIP FAMILY PROTEIN CG3558"/>
    <property type="match status" value="1"/>
</dbReference>
<dbReference type="EMBL" id="AZGZ01000022">
    <property type="protein sequence ID" value="KZZ89028.1"/>
    <property type="molecule type" value="Genomic_DNA"/>
</dbReference>
<proteinExistence type="predicted"/>
<name>A0A167WM31_9EURO</name>
<feature type="compositionally biased region" description="Polar residues" evidence="1">
    <location>
        <begin position="758"/>
        <end position="767"/>
    </location>
</feature>
<feature type="compositionally biased region" description="Low complexity" evidence="1">
    <location>
        <begin position="707"/>
        <end position="727"/>
    </location>
</feature>
<feature type="region of interest" description="Disordered" evidence="1">
    <location>
        <begin position="703"/>
        <end position="729"/>
    </location>
</feature>
<feature type="region of interest" description="Disordered" evidence="1">
    <location>
        <begin position="174"/>
        <end position="218"/>
    </location>
</feature>
<reference evidence="2 3" key="1">
    <citation type="journal article" date="2016" name="Genome Biol. Evol.">
        <title>Divergent and convergent evolution of fungal pathogenicity.</title>
        <authorList>
            <person name="Shang Y."/>
            <person name="Xiao G."/>
            <person name="Zheng P."/>
            <person name="Cen K."/>
            <person name="Zhan S."/>
            <person name="Wang C."/>
        </authorList>
    </citation>
    <scope>NUCLEOTIDE SEQUENCE [LARGE SCALE GENOMIC DNA]</scope>
    <source>
        <strain evidence="2 3">ARSEF 7405</strain>
    </source>
</reference>
<evidence type="ECO:0000313" key="3">
    <source>
        <dbReference type="Proteomes" id="UP000242877"/>
    </source>
</evidence>
<dbReference type="Pfam" id="PF10257">
    <property type="entry name" value="RAI16-like"/>
    <property type="match status" value="1"/>
</dbReference>
<dbReference type="PANTHER" id="PTHR21705">
    <property type="entry name" value="RAI16 PROTEIN-RELATED"/>
    <property type="match status" value="1"/>
</dbReference>
<feature type="compositionally biased region" description="Low complexity" evidence="1">
    <location>
        <begin position="175"/>
        <end position="194"/>
    </location>
</feature>
<evidence type="ECO:0000313" key="2">
    <source>
        <dbReference type="EMBL" id="KZZ89028.1"/>
    </source>
</evidence>
<dbReference type="VEuPathDB" id="FungiDB:AAP_04513"/>
<dbReference type="AlphaFoldDB" id="A0A167WM31"/>
<dbReference type="Proteomes" id="UP000242877">
    <property type="component" value="Unassembled WGS sequence"/>
</dbReference>
<evidence type="ECO:0000256" key="1">
    <source>
        <dbReference type="SAM" id="MobiDB-lite"/>
    </source>
</evidence>
<comment type="caution">
    <text evidence="2">The sequence shown here is derived from an EMBL/GenBank/DDBJ whole genome shotgun (WGS) entry which is preliminary data.</text>
</comment>